<dbReference type="PROSITE" id="PS00398">
    <property type="entry name" value="RECOMBINASES_2"/>
    <property type="match status" value="1"/>
</dbReference>
<proteinExistence type="predicted"/>
<dbReference type="SMART" id="SM00857">
    <property type="entry name" value="Resolvase"/>
    <property type="match status" value="1"/>
</dbReference>
<dbReference type="PANTHER" id="PTHR30461">
    <property type="entry name" value="DNA-INVERTASE FROM LAMBDOID PROPHAGE"/>
    <property type="match status" value="1"/>
</dbReference>
<dbReference type="InterPro" id="IPR006119">
    <property type="entry name" value="Resolv_N"/>
</dbReference>
<keyword evidence="1" id="KW-0229">DNA integration</keyword>
<feature type="active site" description="O-(5'-phospho-DNA)-serine intermediate" evidence="4">
    <location>
        <position position="9"/>
    </location>
</feature>
<accession>A0A5Z1IH11</accession>
<dbReference type="AlphaFoldDB" id="A0A5Z1IH11"/>
<gene>
    <name evidence="6" type="ORF">F1P90_08975</name>
</gene>
<reference evidence="6" key="1">
    <citation type="submission" date="2019-09" db="EMBL/GenBank/DDBJ databases">
        <authorList>
            <person name="Ashton P.M."/>
            <person name="Dallman T."/>
            <person name="Nair S."/>
            <person name="De Pinna E."/>
            <person name="Peters T."/>
            <person name="Grant K."/>
        </authorList>
    </citation>
    <scope>NUCLEOTIDE SEQUENCE</scope>
    <source>
        <strain evidence="6">137111</strain>
    </source>
</reference>
<dbReference type="EMBL" id="AAKFTH010000083">
    <property type="protein sequence ID" value="ECR3390119.1"/>
    <property type="molecule type" value="Genomic_DNA"/>
</dbReference>
<dbReference type="GO" id="GO:0003677">
    <property type="term" value="F:DNA binding"/>
    <property type="evidence" value="ECO:0007669"/>
    <property type="project" value="UniProtKB-KW"/>
</dbReference>
<comment type="caution">
    <text evidence="6">The sequence shown here is derived from an EMBL/GenBank/DDBJ whole genome shotgun (WGS) entry which is preliminary data.</text>
</comment>
<dbReference type="SUPFAM" id="SSF53041">
    <property type="entry name" value="Resolvase-like"/>
    <property type="match status" value="1"/>
</dbReference>
<evidence type="ECO:0000256" key="1">
    <source>
        <dbReference type="ARBA" id="ARBA00022908"/>
    </source>
</evidence>
<feature type="non-terminal residue" evidence="6">
    <location>
        <position position="210"/>
    </location>
</feature>
<feature type="domain" description="Resolvase/invertase-type recombinase catalytic" evidence="5">
    <location>
        <begin position="1"/>
        <end position="139"/>
    </location>
</feature>
<dbReference type="InterPro" id="IPR006118">
    <property type="entry name" value="Recombinase_CS"/>
</dbReference>
<dbReference type="InterPro" id="IPR050639">
    <property type="entry name" value="SSR_resolvase"/>
</dbReference>
<evidence type="ECO:0000313" key="6">
    <source>
        <dbReference type="EMBL" id="ECR3390119.1"/>
    </source>
</evidence>
<dbReference type="CDD" id="cd03768">
    <property type="entry name" value="SR_ResInv"/>
    <property type="match status" value="1"/>
</dbReference>
<dbReference type="PROSITE" id="PS51736">
    <property type="entry name" value="RECOMBINASES_3"/>
    <property type="match status" value="1"/>
</dbReference>
<dbReference type="GO" id="GO:0015074">
    <property type="term" value="P:DNA integration"/>
    <property type="evidence" value="ECO:0007669"/>
    <property type="project" value="UniProtKB-KW"/>
</dbReference>
<keyword evidence="3" id="KW-0233">DNA recombination</keyword>
<keyword evidence="2" id="KW-0238">DNA-binding</keyword>
<name>A0A5Z1IH11_CAMJU</name>
<dbReference type="InterPro" id="IPR036162">
    <property type="entry name" value="Resolvase-like_N_sf"/>
</dbReference>
<evidence type="ECO:0000259" key="5">
    <source>
        <dbReference type="PROSITE" id="PS51736"/>
    </source>
</evidence>
<dbReference type="Pfam" id="PF00239">
    <property type="entry name" value="Resolvase"/>
    <property type="match status" value="1"/>
</dbReference>
<dbReference type="GO" id="GO:0000150">
    <property type="term" value="F:DNA strand exchange activity"/>
    <property type="evidence" value="ECO:0007669"/>
    <property type="project" value="InterPro"/>
</dbReference>
<organism evidence="6">
    <name type="scientific">Campylobacter jejuni</name>
    <dbReference type="NCBI Taxonomy" id="197"/>
    <lineage>
        <taxon>Bacteria</taxon>
        <taxon>Pseudomonadati</taxon>
        <taxon>Campylobacterota</taxon>
        <taxon>Epsilonproteobacteria</taxon>
        <taxon>Campylobacterales</taxon>
        <taxon>Campylobacteraceae</taxon>
        <taxon>Campylobacter</taxon>
    </lineage>
</organism>
<evidence type="ECO:0000256" key="4">
    <source>
        <dbReference type="PIRSR" id="PIRSR606118-50"/>
    </source>
</evidence>
<protein>
    <submittedName>
        <fullName evidence="6">Recombinase family protein</fullName>
    </submittedName>
</protein>
<dbReference type="PANTHER" id="PTHR30461:SF23">
    <property type="entry name" value="DNA RECOMBINASE-RELATED"/>
    <property type="match status" value="1"/>
</dbReference>
<sequence length="210" mass="24710">MNFAYLRISTDGKKQKNSFEMQEKAIKTKFEIDEIVKETISGSAEFSKRTALIKMLENLKTGDNVIVFRLDRLSRDLLKSGWIKYEILRRGANLISLDNKGDDINENLKFQILSVFANYEKELIRFRIKNTLNLKKERGEALGGKHPPFGYEFKFENGVKKLKELHHEQLLIKRIYKLRKKPVKDIVKIVNLESDRKLSYKLVQSILKRY</sequence>
<evidence type="ECO:0000256" key="3">
    <source>
        <dbReference type="ARBA" id="ARBA00023172"/>
    </source>
</evidence>
<dbReference type="Gene3D" id="3.40.50.1390">
    <property type="entry name" value="Resolvase, N-terminal catalytic domain"/>
    <property type="match status" value="1"/>
</dbReference>
<evidence type="ECO:0000256" key="2">
    <source>
        <dbReference type="ARBA" id="ARBA00023125"/>
    </source>
</evidence>